<evidence type="ECO:0000313" key="9">
    <source>
        <dbReference type="Proteomes" id="UP001497457"/>
    </source>
</evidence>
<keyword evidence="9" id="KW-1185">Reference proteome</keyword>
<dbReference type="PANTHER" id="PTHR33137:SF42">
    <property type="entry name" value="MEDIATOR COMPLEX SUBUNIT 15 KIX DOMAIN-CONTAINING PROTEIN"/>
    <property type="match status" value="1"/>
</dbReference>
<feature type="compositionally biased region" description="Polar residues" evidence="5">
    <location>
        <begin position="118"/>
        <end position="146"/>
    </location>
</feature>
<comment type="subcellular location">
    <subcellularLocation>
        <location evidence="1">Nucleus</location>
    </subcellularLocation>
</comment>
<evidence type="ECO:0000256" key="5">
    <source>
        <dbReference type="SAM" id="MobiDB-lite"/>
    </source>
</evidence>
<proteinExistence type="predicted"/>
<keyword evidence="2" id="KW-0805">Transcription regulation</keyword>
<evidence type="ECO:0000313" key="8">
    <source>
        <dbReference type="EMBL" id="CAL5018482.1"/>
    </source>
</evidence>
<evidence type="ECO:0008006" key="10">
    <source>
        <dbReference type="Google" id="ProtNLM"/>
    </source>
</evidence>
<dbReference type="GO" id="GO:0005634">
    <property type="term" value="C:nucleus"/>
    <property type="evidence" value="ECO:0007669"/>
    <property type="project" value="UniProtKB-SubCell"/>
</dbReference>
<dbReference type="InterPro" id="IPR044661">
    <property type="entry name" value="MED15a/b/c-like"/>
</dbReference>
<evidence type="ECO:0000256" key="4">
    <source>
        <dbReference type="ARBA" id="ARBA00023242"/>
    </source>
</evidence>
<gene>
    <name evidence="8" type="ORF">URODEC1_LOCUS74247</name>
</gene>
<organism evidence="8 9">
    <name type="scientific">Urochloa decumbens</name>
    <dbReference type="NCBI Taxonomy" id="240449"/>
    <lineage>
        <taxon>Eukaryota</taxon>
        <taxon>Viridiplantae</taxon>
        <taxon>Streptophyta</taxon>
        <taxon>Embryophyta</taxon>
        <taxon>Tracheophyta</taxon>
        <taxon>Spermatophyta</taxon>
        <taxon>Magnoliopsida</taxon>
        <taxon>Liliopsida</taxon>
        <taxon>Poales</taxon>
        <taxon>Poaceae</taxon>
        <taxon>PACMAD clade</taxon>
        <taxon>Panicoideae</taxon>
        <taxon>Panicodae</taxon>
        <taxon>Paniceae</taxon>
        <taxon>Melinidinae</taxon>
        <taxon>Urochloa</taxon>
    </lineage>
</organism>
<dbReference type="InterPro" id="IPR048386">
    <property type="entry name" value="Med15_C"/>
</dbReference>
<dbReference type="Pfam" id="PF16987">
    <property type="entry name" value="KIX_2"/>
    <property type="match status" value="1"/>
</dbReference>
<dbReference type="AlphaFoldDB" id="A0ABC9CBX6"/>
<evidence type="ECO:0000256" key="3">
    <source>
        <dbReference type="ARBA" id="ARBA00023163"/>
    </source>
</evidence>
<keyword evidence="4" id="KW-0539">Nucleus</keyword>
<dbReference type="EMBL" id="OZ075139">
    <property type="protein sequence ID" value="CAL5018482.1"/>
    <property type="molecule type" value="Genomic_DNA"/>
</dbReference>
<accession>A0ABC9CBX6</accession>
<evidence type="ECO:0000256" key="2">
    <source>
        <dbReference type="ARBA" id="ARBA00023015"/>
    </source>
</evidence>
<sequence length="999" mass="109323">MQDAAATAEGSRPWRRDLDPLLRPRVLDKIVRKLAQVYHGQFNSREDLNRVAASFENRVFNEANSKEDYLRGISLRLVTLDQKQKQKLLQGAASGHHQQIQTGSDTRPANAVHAIHGGNSSTTAMSQVTSMMSTHGSQSSQLQSLPMTPLGSGLVPNQNVSYPYAPNMHVNVKQEHPEVIGKPDQILNSGYASISQGVRLSQQMVQSIASQDLKQLDLQMQHTNFSGGNQESIVHPQRQPPDQPNVQPNPLLREVARGISMLPQEQMIVNQQGSGFDQQQQDRKKYQMLVAQQDNVTTMHSAHPGAQNSEHGITVGLQSTLKMHGQEALNEHIKMEPQLLVTGNQQNSLFSIMGRAGEVDWREEMFQQIKPLKDAHLSELMELDQAIHVPKLTEKQFESLPKDKAGQYRFRVNLKKRTTLMLNFLLLEKSNIPDNYRGQFSMFLKSINDLLGYYKRSKSRMMDAREKSQISQRQPEMINFSGDQATSGGHASHLKQQEQLIHSQSQLRENTITTTSAAQEMNHNRLLGVASSCFPEKPLQCLTIDKLQECCTRAPSLVIKPGVLNVSSPSASVKSTSPSPGATQGAAKAAVSSASVKSTLTSPVTKPGVVKVTSSYASVNSTLPSAIAKSVSTQADTSCPSAKSTLPAPFANSGVIEATSSENVESFYGLLQDNSAAAAAAAQAVVGGPATKAANGSKQVTTTKPVMPASRIQSETANHQVEDIQYPGNEIPVSSKKPIDRLLDAVRTSSPAVLCSAANSIYSVVNMSDWVPPREIDTFQDSWQCGSNTVNKNKRVFDSTLLCSESAPLASMGGSWMDFDWTISGDEYSAERGTRRQKLQNAKDTLLDEINSANMTLLDTFISIAHDNETNGIVSSNGGTLIELCYTAVSLAPDLESLFATSGMSIVMPVKLLVPADYPRRSPVLVCDQGDEQMRKRFSEISGLADVAFRHTLYGLPEPMSVMDMARAWDTSVRRAIVEFAQRHGGGTFSSRYGEWTRC</sequence>
<dbReference type="Pfam" id="PF21539">
    <property type="entry name" value="Med15_C"/>
    <property type="match status" value="1"/>
</dbReference>
<keyword evidence="3" id="KW-0804">Transcription</keyword>
<dbReference type="Proteomes" id="UP001497457">
    <property type="component" value="Chromosome 29rd"/>
</dbReference>
<evidence type="ECO:0000256" key="1">
    <source>
        <dbReference type="ARBA" id="ARBA00004123"/>
    </source>
</evidence>
<name>A0ABC9CBX6_9POAL</name>
<dbReference type="Gene3D" id="1.10.246.20">
    <property type="entry name" value="Coactivator CBP, KIX domain"/>
    <property type="match status" value="1"/>
</dbReference>
<dbReference type="InterPro" id="IPR036546">
    <property type="entry name" value="MED15_KIX"/>
</dbReference>
<feature type="domain" description="Mediator complex subunit 15 KIX" evidence="6">
    <location>
        <begin position="12"/>
        <end position="87"/>
    </location>
</feature>
<evidence type="ECO:0000259" key="6">
    <source>
        <dbReference type="Pfam" id="PF16987"/>
    </source>
</evidence>
<reference evidence="8" key="1">
    <citation type="submission" date="2024-10" db="EMBL/GenBank/DDBJ databases">
        <authorList>
            <person name="Ryan C."/>
        </authorList>
    </citation>
    <scope>NUCLEOTIDE SEQUENCE [LARGE SCALE GENOMIC DNA]</scope>
</reference>
<protein>
    <recommendedName>
        <fullName evidence="10">Mediator complex subunit 15 KIX domain-containing protein</fullName>
    </recommendedName>
</protein>
<dbReference type="PANTHER" id="PTHR33137">
    <property type="entry name" value="MEDIATOR OF RNA POLYMERASE II TRANSCRIPTION SUBUNIT 15A-RELATED"/>
    <property type="match status" value="1"/>
</dbReference>
<feature type="domain" description="ARC105/Med15 mediator subunit C-terminal" evidence="7">
    <location>
        <begin position="903"/>
        <end position="974"/>
    </location>
</feature>
<feature type="region of interest" description="Disordered" evidence="5">
    <location>
        <begin position="225"/>
        <end position="246"/>
    </location>
</feature>
<feature type="compositionally biased region" description="Polar residues" evidence="5">
    <location>
        <begin position="96"/>
        <end position="107"/>
    </location>
</feature>
<dbReference type="InterPro" id="IPR036529">
    <property type="entry name" value="KIX_dom_sf"/>
</dbReference>
<feature type="region of interest" description="Disordered" evidence="5">
    <location>
        <begin position="91"/>
        <end position="150"/>
    </location>
</feature>
<evidence type="ECO:0000259" key="7">
    <source>
        <dbReference type="Pfam" id="PF21539"/>
    </source>
</evidence>